<keyword evidence="2" id="KW-1185">Reference proteome</keyword>
<proteinExistence type="predicted"/>
<reference evidence="1" key="1">
    <citation type="journal article" date="2022" name="bioRxiv">
        <title>Sequencing and chromosome-scale assembly of the giantPleurodeles waltlgenome.</title>
        <authorList>
            <person name="Brown T."/>
            <person name="Elewa A."/>
            <person name="Iarovenko S."/>
            <person name="Subramanian E."/>
            <person name="Araus A.J."/>
            <person name="Petzold A."/>
            <person name="Susuki M."/>
            <person name="Suzuki K.-i.T."/>
            <person name="Hayashi T."/>
            <person name="Toyoda A."/>
            <person name="Oliveira C."/>
            <person name="Osipova E."/>
            <person name="Leigh N.D."/>
            <person name="Simon A."/>
            <person name="Yun M.H."/>
        </authorList>
    </citation>
    <scope>NUCLEOTIDE SEQUENCE</scope>
    <source>
        <strain evidence="1">20211129_DDA</strain>
        <tissue evidence="1">Liver</tissue>
    </source>
</reference>
<comment type="caution">
    <text evidence="1">The sequence shown here is derived from an EMBL/GenBank/DDBJ whole genome shotgun (WGS) entry which is preliminary data.</text>
</comment>
<organism evidence="1 2">
    <name type="scientific">Pleurodeles waltl</name>
    <name type="common">Iberian ribbed newt</name>
    <dbReference type="NCBI Taxonomy" id="8319"/>
    <lineage>
        <taxon>Eukaryota</taxon>
        <taxon>Metazoa</taxon>
        <taxon>Chordata</taxon>
        <taxon>Craniata</taxon>
        <taxon>Vertebrata</taxon>
        <taxon>Euteleostomi</taxon>
        <taxon>Amphibia</taxon>
        <taxon>Batrachia</taxon>
        <taxon>Caudata</taxon>
        <taxon>Salamandroidea</taxon>
        <taxon>Salamandridae</taxon>
        <taxon>Pleurodelinae</taxon>
        <taxon>Pleurodeles</taxon>
    </lineage>
</organism>
<sequence length="126" mass="14139">MEPLTPVDLVKMTATISTAYTDTKLDKILETIAETIKELCSRVDVVAVEIGLLQEDHCKLTSQVTITETTPSELCPCHLNLERTIRSLTAKVQERERTAEDLEVCSCCKNIRIVLFSERAEDSELL</sequence>
<gene>
    <name evidence="1" type="ORF">NDU88_010670</name>
</gene>
<dbReference type="AlphaFoldDB" id="A0AAV7QYL2"/>
<name>A0AAV7QYL2_PLEWA</name>
<dbReference type="EMBL" id="JANPWB010000010">
    <property type="protein sequence ID" value="KAJ1144371.1"/>
    <property type="molecule type" value="Genomic_DNA"/>
</dbReference>
<protein>
    <submittedName>
        <fullName evidence="1">Uncharacterized protein</fullName>
    </submittedName>
</protein>
<evidence type="ECO:0000313" key="1">
    <source>
        <dbReference type="EMBL" id="KAJ1144371.1"/>
    </source>
</evidence>
<evidence type="ECO:0000313" key="2">
    <source>
        <dbReference type="Proteomes" id="UP001066276"/>
    </source>
</evidence>
<accession>A0AAV7QYL2</accession>
<dbReference type="Proteomes" id="UP001066276">
    <property type="component" value="Chromosome 6"/>
</dbReference>